<dbReference type="Proteomes" id="UP000446657">
    <property type="component" value="Unassembled WGS sequence"/>
</dbReference>
<dbReference type="Pfam" id="PF13489">
    <property type="entry name" value="Methyltransf_23"/>
    <property type="match status" value="1"/>
</dbReference>
<dbReference type="GO" id="GO:0032259">
    <property type="term" value="P:methylation"/>
    <property type="evidence" value="ECO:0007669"/>
    <property type="project" value="UniProtKB-KW"/>
</dbReference>
<accession>A0A844KNL2</accession>
<dbReference type="InterPro" id="IPR029063">
    <property type="entry name" value="SAM-dependent_MTases_sf"/>
</dbReference>
<dbReference type="PANTHER" id="PTHR43861">
    <property type="entry name" value="TRANS-ACONITATE 2-METHYLTRANSFERASE-RELATED"/>
    <property type="match status" value="1"/>
</dbReference>
<dbReference type="AlphaFoldDB" id="A0A844KNL2"/>
<evidence type="ECO:0000313" key="2">
    <source>
        <dbReference type="Proteomes" id="UP000446657"/>
    </source>
</evidence>
<keyword evidence="1" id="KW-0489">Methyltransferase</keyword>
<dbReference type="Gene3D" id="3.40.50.150">
    <property type="entry name" value="Vaccinia Virus protein VP39"/>
    <property type="match status" value="1"/>
</dbReference>
<protein>
    <submittedName>
        <fullName evidence="1">Methyltransferase domain-containing protein</fullName>
    </submittedName>
</protein>
<dbReference type="CDD" id="cd02440">
    <property type="entry name" value="AdoMet_MTases"/>
    <property type="match status" value="1"/>
</dbReference>
<dbReference type="RefSeq" id="WP_155175706.1">
    <property type="nucleotide sequence ID" value="NZ_JBCOAS010000034.1"/>
</dbReference>
<keyword evidence="1" id="KW-0808">Transferase</keyword>
<comment type="caution">
    <text evidence="1">The sequence shown here is derived from an EMBL/GenBank/DDBJ whole genome shotgun (WGS) entry which is preliminary data.</text>
</comment>
<dbReference type="EMBL" id="WNAL01000007">
    <property type="protein sequence ID" value="MTR80960.1"/>
    <property type="molecule type" value="Genomic_DNA"/>
</dbReference>
<gene>
    <name evidence="1" type="ORF">GMD30_04380</name>
</gene>
<dbReference type="PANTHER" id="PTHR43861:SF5">
    <property type="entry name" value="BLL5978 PROTEIN"/>
    <property type="match status" value="1"/>
</dbReference>
<sequence length="295" mass="34937">MYDKVFLNEYGFYELKKKPSLKSMKEDFEGSYYQESKGNYEQKYTKTEKNFFKIKYDQKKRIIESHVHFSDNQKKSLLDIGCGEGYALKYFYENGYKVLGIDFSRHGITNNNPDMLPFFCQGDCVTILKNMVSKGEKFDVINMDQSLDMMLEPEKVLKLCKNILQNDGVMIIKVANNYSVLQEYLIKTQKVDREFWLDEEGHPYYFNKEGLIKFLNAFGYRCENVYGESFIDFNLLNDKTNYYRDKTVGKSCYYARIELELLMEKLSEEKTLEIYRLLGEMGLGREIMGVFKKEM</sequence>
<dbReference type="GO" id="GO:0008168">
    <property type="term" value="F:methyltransferase activity"/>
    <property type="evidence" value="ECO:0007669"/>
    <property type="project" value="UniProtKB-KW"/>
</dbReference>
<evidence type="ECO:0000313" key="1">
    <source>
        <dbReference type="EMBL" id="MTR80960.1"/>
    </source>
</evidence>
<reference evidence="1 2" key="1">
    <citation type="journal article" date="2019" name="Nat. Med.">
        <title>A library of human gut bacterial isolates paired with longitudinal multiomics data enables mechanistic microbiome research.</title>
        <authorList>
            <person name="Poyet M."/>
            <person name="Groussin M."/>
            <person name="Gibbons S.M."/>
            <person name="Avila-Pacheco J."/>
            <person name="Jiang X."/>
            <person name="Kearney S.M."/>
            <person name="Perrotta A.R."/>
            <person name="Berdy B."/>
            <person name="Zhao S."/>
            <person name="Lieberman T.D."/>
            <person name="Swanson P.K."/>
            <person name="Smith M."/>
            <person name="Roesemann S."/>
            <person name="Alexander J.E."/>
            <person name="Rich S.A."/>
            <person name="Livny J."/>
            <person name="Vlamakis H."/>
            <person name="Clish C."/>
            <person name="Bullock K."/>
            <person name="Deik A."/>
            <person name="Scott J."/>
            <person name="Pierce K.A."/>
            <person name="Xavier R.J."/>
            <person name="Alm E.J."/>
        </authorList>
    </citation>
    <scope>NUCLEOTIDE SEQUENCE [LARGE SCALE GENOMIC DNA]</scope>
    <source>
        <strain evidence="1 2">BIOML-A1</strain>
    </source>
</reference>
<name>A0A844KNL2_9FIRM</name>
<organism evidence="1 2">
    <name type="scientific">Roseburia faecis</name>
    <dbReference type="NCBI Taxonomy" id="301302"/>
    <lineage>
        <taxon>Bacteria</taxon>
        <taxon>Bacillati</taxon>
        <taxon>Bacillota</taxon>
        <taxon>Clostridia</taxon>
        <taxon>Lachnospirales</taxon>
        <taxon>Lachnospiraceae</taxon>
        <taxon>Roseburia</taxon>
    </lineage>
</organism>
<dbReference type="SUPFAM" id="SSF53335">
    <property type="entry name" value="S-adenosyl-L-methionine-dependent methyltransferases"/>
    <property type="match status" value="1"/>
</dbReference>
<proteinExistence type="predicted"/>